<gene>
    <name evidence="4" type="ORF">ACRB68_05080</name>
</gene>
<dbReference type="PRINTS" id="PR00455">
    <property type="entry name" value="HTHTETR"/>
</dbReference>
<protein>
    <submittedName>
        <fullName evidence="4">HTH-type transcriptional repressor</fullName>
    </submittedName>
</protein>
<dbReference type="PANTHER" id="PTHR30328:SF54">
    <property type="entry name" value="HTH-TYPE TRANSCRIPTIONAL REPRESSOR SCO4008"/>
    <property type="match status" value="1"/>
</dbReference>
<dbReference type="Gene3D" id="1.10.357.10">
    <property type="entry name" value="Tetracycline Repressor, domain 2"/>
    <property type="match status" value="1"/>
</dbReference>
<dbReference type="GO" id="GO:0003677">
    <property type="term" value="F:DNA binding"/>
    <property type="evidence" value="ECO:0007669"/>
    <property type="project" value="UniProtKB-UniRule"/>
</dbReference>
<dbReference type="InterPro" id="IPR036271">
    <property type="entry name" value="Tet_transcr_reg_TetR-rel_C_sf"/>
</dbReference>
<dbReference type="SUPFAM" id="SSF46689">
    <property type="entry name" value="Homeodomain-like"/>
    <property type="match status" value="1"/>
</dbReference>
<accession>A0A7K0BMS3</accession>
<dbReference type="InterPro" id="IPR041467">
    <property type="entry name" value="Sco4008_C"/>
</dbReference>
<dbReference type="InterPro" id="IPR001647">
    <property type="entry name" value="HTH_TetR"/>
</dbReference>
<organism evidence="4 5">
    <name type="scientific">Actinomadura macrotermitis</name>
    <dbReference type="NCBI Taxonomy" id="2585200"/>
    <lineage>
        <taxon>Bacteria</taxon>
        <taxon>Bacillati</taxon>
        <taxon>Actinomycetota</taxon>
        <taxon>Actinomycetes</taxon>
        <taxon>Streptosporangiales</taxon>
        <taxon>Thermomonosporaceae</taxon>
        <taxon>Actinomadura</taxon>
    </lineage>
</organism>
<dbReference type="Pfam" id="PF00440">
    <property type="entry name" value="TetR_N"/>
    <property type="match status" value="1"/>
</dbReference>
<dbReference type="PROSITE" id="PS50977">
    <property type="entry name" value="HTH_TETR_2"/>
    <property type="match status" value="1"/>
</dbReference>
<keyword evidence="5" id="KW-1185">Reference proteome</keyword>
<comment type="caution">
    <text evidence="4">The sequence shown here is derived from an EMBL/GenBank/DDBJ whole genome shotgun (WGS) entry which is preliminary data.</text>
</comment>
<feature type="DNA-binding region" description="H-T-H motif" evidence="2">
    <location>
        <begin position="45"/>
        <end position="64"/>
    </location>
</feature>
<dbReference type="EMBL" id="WEGH01000001">
    <property type="protein sequence ID" value="MQY02478.1"/>
    <property type="molecule type" value="Genomic_DNA"/>
</dbReference>
<dbReference type="InterPro" id="IPR050109">
    <property type="entry name" value="HTH-type_TetR-like_transc_reg"/>
</dbReference>
<feature type="domain" description="HTH tetR-type" evidence="3">
    <location>
        <begin position="22"/>
        <end position="82"/>
    </location>
</feature>
<dbReference type="SUPFAM" id="SSF48498">
    <property type="entry name" value="Tetracyclin repressor-like, C-terminal domain"/>
    <property type="match status" value="1"/>
</dbReference>
<dbReference type="PANTHER" id="PTHR30328">
    <property type="entry name" value="TRANSCRIPTIONAL REPRESSOR"/>
    <property type="match status" value="1"/>
</dbReference>
<keyword evidence="1 2" id="KW-0238">DNA-binding</keyword>
<name>A0A7K0BMS3_9ACTN</name>
<evidence type="ECO:0000256" key="1">
    <source>
        <dbReference type="ARBA" id="ARBA00023125"/>
    </source>
</evidence>
<dbReference type="OrthoDB" id="4726108at2"/>
<dbReference type="Proteomes" id="UP000487268">
    <property type="component" value="Unassembled WGS sequence"/>
</dbReference>
<reference evidence="4 5" key="1">
    <citation type="submission" date="2019-10" db="EMBL/GenBank/DDBJ databases">
        <title>Actinomadura rubteroloni sp. nov. and Actinomadura macrotermitis sp. nov., isolated from the gut of fungus growing-termite Macrotermes natalensis.</title>
        <authorList>
            <person name="Benndorf R."/>
            <person name="Martin K."/>
            <person name="Kuefner M."/>
            <person name="De Beer W."/>
            <person name="Kaster A.-K."/>
            <person name="Vollmers J."/>
            <person name="Poulsen M."/>
            <person name="Beemelmanns C."/>
        </authorList>
    </citation>
    <scope>NUCLEOTIDE SEQUENCE [LARGE SCALE GENOMIC DNA]</scope>
    <source>
        <strain evidence="4 5">RB68</strain>
    </source>
</reference>
<evidence type="ECO:0000256" key="2">
    <source>
        <dbReference type="PROSITE-ProRule" id="PRU00335"/>
    </source>
</evidence>
<dbReference type="GO" id="GO:0006355">
    <property type="term" value="P:regulation of DNA-templated transcription"/>
    <property type="evidence" value="ECO:0007669"/>
    <property type="project" value="UniProtKB-ARBA"/>
</dbReference>
<dbReference type="AlphaFoldDB" id="A0A7K0BMS3"/>
<sequence length="213" mass="23349">MSRNDAASTRAASTRVTSTRVASTKEALLHAARDEFAEHGVAGARVDRIARRAGVNKERIYGYFGNKEKLFDAVMKLALDEFAEVTASPADDPAEYVGRLFDYYREHPSLLRLLSWEALQGRDMQLPEQQWRMDLCQGKRDALAASLGHEPSDEDGRLLLTLKALAMMPMAMPQLATLLGVSVDDPGSAAAMREHVMAFARSALENSAAAARP</sequence>
<evidence type="ECO:0000259" key="3">
    <source>
        <dbReference type="PROSITE" id="PS50977"/>
    </source>
</evidence>
<evidence type="ECO:0000313" key="5">
    <source>
        <dbReference type="Proteomes" id="UP000487268"/>
    </source>
</evidence>
<dbReference type="Pfam" id="PF17926">
    <property type="entry name" value="TetR_C_21"/>
    <property type="match status" value="1"/>
</dbReference>
<evidence type="ECO:0000313" key="4">
    <source>
        <dbReference type="EMBL" id="MQY02478.1"/>
    </source>
</evidence>
<dbReference type="InterPro" id="IPR009057">
    <property type="entry name" value="Homeodomain-like_sf"/>
</dbReference>
<proteinExistence type="predicted"/>
<dbReference type="RefSeq" id="WP_153530652.1">
    <property type="nucleotide sequence ID" value="NZ_WEGH01000001.1"/>
</dbReference>